<dbReference type="Pfam" id="PF02518">
    <property type="entry name" value="HATPase_c"/>
    <property type="match status" value="1"/>
</dbReference>
<dbReference type="PROSITE" id="PS50109">
    <property type="entry name" value="HIS_KIN"/>
    <property type="match status" value="1"/>
</dbReference>
<evidence type="ECO:0000256" key="3">
    <source>
        <dbReference type="ARBA" id="ARBA00022679"/>
    </source>
</evidence>
<keyword evidence="4 6" id="KW-0418">Kinase</keyword>
<dbReference type="InterPro" id="IPR005467">
    <property type="entry name" value="His_kinase_dom"/>
</dbReference>
<dbReference type="InterPro" id="IPR036890">
    <property type="entry name" value="HATPase_C_sf"/>
</dbReference>
<dbReference type="InterPro" id="IPR003594">
    <property type="entry name" value="HATPase_dom"/>
</dbReference>
<dbReference type="Gene3D" id="3.30.565.10">
    <property type="entry name" value="Histidine kinase-like ATPase, C-terminal domain"/>
    <property type="match status" value="1"/>
</dbReference>
<dbReference type="PANTHER" id="PTHR43047:SF72">
    <property type="entry name" value="OSMOSENSING HISTIDINE PROTEIN KINASE SLN1"/>
    <property type="match status" value="1"/>
</dbReference>
<dbReference type="GO" id="GO:0009927">
    <property type="term" value="F:histidine phosphotransfer kinase activity"/>
    <property type="evidence" value="ECO:0007669"/>
    <property type="project" value="TreeGrafter"/>
</dbReference>
<dbReference type="SMART" id="SM00387">
    <property type="entry name" value="HATPase_c"/>
    <property type="match status" value="1"/>
</dbReference>
<organism evidence="6">
    <name type="scientific">Fundidesulfovibrio putealis</name>
    <dbReference type="NCBI Taxonomy" id="270496"/>
    <lineage>
        <taxon>Bacteria</taxon>
        <taxon>Pseudomonadati</taxon>
        <taxon>Thermodesulfobacteriota</taxon>
        <taxon>Desulfovibrionia</taxon>
        <taxon>Desulfovibrionales</taxon>
        <taxon>Desulfovibrionaceae</taxon>
        <taxon>Fundidesulfovibrio</taxon>
    </lineage>
</organism>
<reference evidence="6" key="1">
    <citation type="journal article" date="2020" name="mSystems">
        <title>Genome- and Community-Level Interaction Insights into Carbon Utilization and Element Cycling Functions of Hydrothermarchaeota in Hydrothermal Sediment.</title>
        <authorList>
            <person name="Zhou Z."/>
            <person name="Liu Y."/>
            <person name="Xu W."/>
            <person name="Pan J."/>
            <person name="Luo Z.H."/>
            <person name="Li M."/>
        </authorList>
    </citation>
    <scope>NUCLEOTIDE SEQUENCE [LARGE SCALE GENOMIC DNA]</scope>
    <source>
        <strain evidence="6">SpSt-413</strain>
    </source>
</reference>
<dbReference type="AlphaFoldDB" id="A0A7C4AAE5"/>
<gene>
    <name evidence="6" type="ORF">ENR59_01680</name>
</gene>
<comment type="catalytic activity">
    <reaction evidence="1">
        <text>ATP + protein L-histidine = ADP + protein N-phospho-L-histidine.</text>
        <dbReference type="EC" id="2.7.13.3"/>
    </reaction>
</comment>
<dbReference type="SUPFAM" id="SSF55874">
    <property type="entry name" value="ATPase domain of HSP90 chaperone/DNA topoisomerase II/histidine kinase"/>
    <property type="match status" value="1"/>
</dbReference>
<protein>
    <recommendedName>
        <fullName evidence="2">histidine kinase</fullName>
        <ecNumber evidence="2">2.7.13.3</ecNumber>
    </recommendedName>
</protein>
<evidence type="ECO:0000256" key="4">
    <source>
        <dbReference type="ARBA" id="ARBA00022777"/>
    </source>
</evidence>
<evidence type="ECO:0000256" key="2">
    <source>
        <dbReference type="ARBA" id="ARBA00012438"/>
    </source>
</evidence>
<keyword evidence="3" id="KW-0808">Transferase</keyword>
<dbReference type="EMBL" id="DSRP01000115">
    <property type="protein sequence ID" value="HGG91649.1"/>
    <property type="molecule type" value="Genomic_DNA"/>
</dbReference>
<accession>A0A7C4AAE5</accession>
<dbReference type="EC" id="2.7.13.3" evidence="2"/>
<dbReference type="GO" id="GO:0000155">
    <property type="term" value="F:phosphorelay sensor kinase activity"/>
    <property type="evidence" value="ECO:0007669"/>
    <property type="project" value="TreeGrafter"/>
</dbReference>
<name>A0A7C4AAE5_9BACT</name>
<dbReference type="PANTHER" id="PTHR43047">
    <property type="entry name" value="TWO-COMPONENT HISTIDINE PROTEIN KINASE"/>
    <property type="match status" value="1"/>
</dbReference>
<proteinExistence type="predicted"/>
<evidence type="ECO:0000256" key="1">
    <source>
        <dbReference type="ARBA" id="ARBA00000085"/>
    </source>
</evidence>
<dbReference type="GO" id="GO:0005886">
    <property type="term" value="C:plasma membrane"/>
    <property type="evidence" value="ECO:0007669"/>
    <property type="project" value="TreeGrafter"/>
</dbReference>
<evidence type="ECO:0000259" key="5">
    <source>
        <dbReference type="PROSITE" id="PS50109"/>
    </source>
</evidence>
<feature type="domain" description="Histidine kinase" evidence="5">
    <location>
        <begin position="306"/>
        <end position="466"/>
    </location>
</feature>
<evidence type="ECO:0000313" key="6">
    <source>
        <dbReference type="EMBL" id="HGG91649.1"/>
    </source>
</evidence>
<sequence>MDIPDSSSPPFEEAHDASAQHLARLEVVNRRIFEKLESYTAYNFTTQQSVALNIFFDLAQEFTCVEDVYAVCVMIPHALFDLNCTLYVLDGHNDILSCCSTLCPVQAGTMQFATQTAVTGDRLQVPIKGNRELISLLPFTPRGDIIGMLELTPAAGLTEHDILFWGRYANRIGFQLHNRFISQKNKEHVEFIRGMVKDIGHNVIVPNMYFKLFYKRLEARINLLRQVQESFRSIQGECAGECSIDDERWTQLDSDISYAFSAIQEQYKEIFSHYQSTSLFLETLLRSSHFEEGRYVLEKRKCNFKHQVIDPQVERYRARLADRGIEIDTSMGGVPDQEIEVVGDVGLLSQVYANLFSNVVKYAREVLEGGRRRKFMSYGWQILDDFFGPGRRGVKLNVFSSGPPIDQAQRAGLFSEGYRASNSSGEYGTGHGLYFVQEVVKLHGGVVGYEATPAGNNFYFVLPLDPPEPDDETP</sequence>
<comment type="caution">
    <text evidence="6">The sequence shown here is derived from an EMBL/GenBank/DDBJ whole genome shotgun (WGS) entry which is preliminary data.</text>
</comment>